<protein>
    <submittedName>
        <fullName evidence="1">Ovule protein</fullName>
    </submittedName>
</protein>
<sequence>LSSRNNYFLLNFPDCNYNDPAIILITITIQLLCQARLRFKLHFLTFCLKH</sequence>
<dbReference type="AlphaFoldDB" id="A0A0R3R0N4"/>
<accession>A0A0R3R0N4</accession>
<name>A0A0R3R0N4_9BILA</name>
<dbReference type="WBParaSite" id="BTMF_0001357101-mRNA-1">
    <property type="protein sequence ID" value="BTMF_0001357101-mRNA-1"/>
    <property type="gene ID" value="BTMF_0001357101"/>
</dbReference>
<proteinExistence type="predicted"/>
<reference evidence="1" key="1">
    <citation type="submission" date="2017-02" db="UniProtKB">
        <authorList>
            <consortium name="WormBaseParasite"/>
        </authorList>
    </citation>
    <scope>IDENTIFICATION</scope>
</reference>
<evidence type="ECO:0000313" key="1">
    <source>
        <dbReference type="WBParaSite" id="BTMF_0001357101-mRNA-1"/>
    </source>
</evidence>
<organism evidence="1">
    <name type="scientific">Brugia timori</name>
    <dbReference type="NCBI Taxonomy" id="42155"/>
    <lineage>
        <taxon>Eukaryota</taxon>
        <taxon>Metazoa</taxon>
        <taxon>Ecdysozoa</taxon>
        <taxon>Nematoda</taxon>
        <taxon>Chromadorea</taxon>
        <taxon>Rhabditida</taxon>
        <taxon>Spirurina</taxon>
        <taxon>Spiruromorpha</taxon>
        <taxon>Filarioidea</taxon>
        <taxon>Onchocercidae</taxon>
        <taxon>Brugia</taxon>
    </lineage>
</organism>